<evidence type="ECO:0000256" key="1">
    <source>
        <dbReference type="SAM" id="MobiDB-lite"/>
    </source>
</evidence>
<dbReference type="RefSeq" id="WP_377700434.1">
    <property type="nucleotide sequence ID" value="NZ_JBHTMA010000036.1"/>
</dbReference>
<accession>A0ABW3V4R6</accession>
<gene>
    <name evidence="2" type="ORF">ACFQ35_09940</name>
</gene>
<proteinExistence type="predicted"/>
<evidence type="ECO:0000313" key="3">
    <source>
        <dbReference type="Proteomes" id="UP001597263"/>
    </source>
</evidence>
<feature type="non-terminal residue" evidence="2">
    <location>
        <position position="1"/>
    </location>
</feature>
<organism evidence="2 3">
    <name type="scientific">Pseudochrobactrum kiredjianiae</name>
    <dbReference type="NCBI Taxonomy" id="386305"/>
    <lineage>
        <taxon>Bacteria</taxon>
        <taxon>Pseudomonadati</taxon>
        <taxon>Pseudomonadota</taxon>
        <taxon>Alphaproteobacteria</taxon>
        <taxon>Hyphomicrobiales</taxon>
        <taxon>Brucellaceae</taxon>
        <taxon>Pseudochrobactrum</taxon>
    </lineage>
</organism>
<reference evidence="3" key="1">
    <citation type="journal article" date="2019" name="Int. J. Syst. Evol. Microbiol.">
        <title>The Global Catalogue of Microorganisms (GCM) 10K type strain sequencing project: providing services to taxonomists for standard genome sequencing and annotation.</title>
        <authorList>
            <consortium name="The Broad Institute Genomics Platform"/>
            <consortium name="The Broad Institute Genome Sequencing Center for Infectious Disease"/>
            <person name="Wu L."/>
            <person name="Ma J."/>
        </authorList>
    </citation>
    <scope>NUCLEOTIDE SEQUENCE [LARGE SCALE GENOMIC DNA]</scope>
    <source>
        <strain evidence="3">CCUG 49584</strain>
    </source>
</reference>
<name>A0ABW3V4R6_9HYPH</name>
<dbReference type="EMBL" id="JBHTMA010000036">
    <property type="protein sequence ID" value="MFD1227454.1"/>
    <property type="molecule type" value="Genomic_DNA"/>
</dbReference>
<evidence type="ECO:0000313" key="2">
    <source>
        <dbReference type="EMBL" id="MFD1227454.1"/>
    </source>
</evidence>
<protein>
    <submittedName>
        <fullName evidence="2">Uncharacterized protein</fullName>
    </submittedName>
</protein>
<sequence length="87" mass="9946">QPNTQIYTNQHTPNPTITTKTPQNPRHIYQNNTPTPCSDSEIQNRSAVSEESQSMLSYSVQRICDNHSPNTCSPIYVPHVRSDKEYQ</sequence>
<comment type="caution">
    <text evidence="2">The sequence shown here is derived from an EMBL/GenBank/DDBJ whole genome shotgun (WGS) entry which is preliminary data.</text>
</comment>
<dbReference type="Proteomes" id="UP001597263">
    <property type="component" value="Unassembled WGS sequence"/>
</dbReference>
<keyword evidence="3" id="KW-1185">Reference proteome</keyword>
<feature type="region of interest" description="Disordered" evidence="1">
    <location>
        <begin position="1"/>
        <end position="53"/>
    </location>
</feature>